<dbReference type="AlphaFoldDB" id="A0A401Q2R7"/>
<evidence type="ECO:0000313" key="3">
    <source>
        <dbReference type="Proteomes" id="UP000288216"/>
    </source>
</evidence>
<feature type="region of interest" description="Disordered" evidence="1">
    <location>
        <begin position="33"/>
        <end position="57"/>
    </location>
</feature>
<keyword evidence="3" id="KW-1185">Reference proteome</keyword>
<protein>
    <submittedName>
        <fullName evidence="2">Uncharacterized protein</fullName>
    </submittedName>
</protein>
<accession>A0A401Q2R7</accession>
<gene>
    <name evidence="2" type="ORF">scyTo_0018787</name>
</gene>
<evidence type="ECO:0000256" key="1">
    <source>
        <dbReference type="SAM" id="MobiDB-lite"/>
    </source>
</evidence>
<evidence type="ECO:0000313" key="2">
    <source>
        <dbReference type="EMBL" id="GCB79675.1"/>
    </source>
</evidence>
<reference evidence="2 3" key="1">
    <citation type="journal article" date="2018" name="Nat. Ecol. Evol.">
        <title>Shark genomes provide insights into elasmobranch evolution and the origin of vertebrates.</title>
        <authorList>
            <person name="Hara Y"/>
            <person name="Yamaguchi K"/>
            <person name="Onimaru K"/>
            <person name="Kadota M"/>
            <person name="Koyanagi M"/>
            <person name="Keeley SD"/>
            <person name="Tatsumi K"/>
            <person name="Tanaka K"/>
            <person name="Motone F"/>
            <person name="Kageyama Y"/>
            <person name="Nozu R"/>
            <person name="Adachi N"/>
            <person name="Nishimura O"/>
            <person name="Nakagawa R"/>
            <person name="Tanegashima C"/>
            <person name="Kiyatake I"/>
            <person name="Matsumoto R"/>
            <person name="Murakumo K"/>
            <person name="Nishida K"/>
            <person name="Terakita A"/>
            <person name="Kuratani S"/>
            <person name="Sato K"/>
            <person name="Hyodo S Kuraku.S."/>
        </authorList>
    </citation>
    <scope>NUCLEOTIDE SEQUENCE [LARGE SCALE GENOMIC DNA]</scope>
</reference>
<name>A0A401Q2R7_SCYTO</name>
<sequence>MDYSHSLARIALDPGSNRQSYECLRTYPVCVLPPQGKSSKTAKRGSPDLPQAAGEGNGSEEIVYATLKVNGGPTAKYKAEPADNSVLYAAVKFRPEAD</sequence>
<proteinExistence type="predicted"/>
<dbReference type="EMBL" id="BFAA01013413">
    <property type="protein sequence ID" value="GCB79675.1"/>
    <property type="molecule type" value="Genomic_DNA"/>
</dbReference>
<organism evidence="2 3">
    <name type="scientific">Scyliorhinus torazame</name>
    <name type="common">Cloudy catshark</name>
    <name type="synonym">Catulus torazame</name>
    <dbReference type="NCBI Taxonomy" id="75743"/>
    <lineage>
        <taxon>Eukaryota</taxon>
        <taxon>Metazoa</taxon>
        <taxon>Chordata</taxon>
        <taxon>Craniata</taxon>
        <taxon>Vertebrata</taxon>
        <taxon>Chondrichthyes</taxon>
        <taxon>Elasmobranchii</taxon>
        <taxon>Galeomorphii</taxon>
        <taxon>Galeoidea</taxon>
        <taxon>Carcharhiniformes</taxon>
        <taxon>Scyliorhinidae</taxon>
        <taxon>Scyliorhinus</taxon>
    </lineage>
</organism>
<dbReference type="Proteomes" id="UP000288216">
    <property type="component" value="Unassembled WGS sequence"/>
</dbReference>
<comment type="caution">
    <text evidence="2">The sequence shown here is derived from an EMBL/GenBank/DDBJ whole genome shotgun (WGS) entry which is preliminary data.</text>
</comment>